<dbReference type="SUPFAM" id="SSF53335">
    <property type="entry name" value="S-adenosyl-L-methionine-dependent methyltransferases"/>
    <property type="match status" value="1"/>
</dbReference>
<comment type="caution">
    <text evidence="3">The sequence shown here is derived from an EMBL/GenBank/DDBJ whole genome shotgun (WGS) entry which is preliminary data.</text>
</comment>
<dbReference type="GO" id="GO:0032259">
    <property type="term" value="P:methylation"/>
    <property type="evidence" value="ECO:0007669"/>
    <property type="project" value="UniProtKB-KW"/>
</dbReference>
<evidence type="ECO:0000313" key="3">
    <source>
        <dbReference type="EMBL" id="MFC4129545.1"/>
    </source>
</evidence>
<dbReference type="RefSeq" id="WP_253759586.1">
    <property type="nucleotide sequence ID" value="NZ_JAMZDZ010000001.1"/>
</dbReference>
<dbReference type="Proteomes" id="UP001595816">
    <property type="component" value="Unassembled WGS sequence"/>
</dbReference>
<evidence type="ECO:0000313" key="4">
    <source>
        <dbReference type="Proteomes" id="UP001595816"/>
    </source>
</evidence>
<reference evidence="4" key="1">
    <citation type="journal article" date="2019" name="Int. J. Syst. Evol. Microbiol.">
        <title>The Global Catalogue of Microorganisms (GCM) 10K type strain sequencing project: providing services to taxonomists for standard genome sequencing and annotation.</title>
        <authorList>
            <consortium name="The Broad Institute Genomics Platform"/>
            <consortium name="The Broad Institute Genome Sequencing Center for Infectious Disease"/>
            <person name="Wu L."/>
            <person name="Ma J."/>
        </authorList>
    </citation>
    <scope>NUCLEOTIDE SEQUENCE [LARGE SCALE GENOMIC DNA]</scope>
    <source>
        <strain evidence="4">CGMCC 4.7289</strain>
    </source>
</reference>
<proteinExistence type="predicted"/>
<dbReference type="Gene3D" id="3.40.50.12710">
    <property type="match status" value="1"/>
</dbReference>
<dbReference type="Pfam" id="PF02636">
    <property type="entry name" value="Methyltransf_28"/>
    <property type="match status" value="1"/>
</dbReference>
<dbReference type="PANTHER" id="PTHR12049">
    <property type="entry name" value="PROTEIN ARGININE METHYLTRANSFERASE NDUFAF7, MITOCHONDRIAL"/>
    <property type="match status" value="1"/>
</dbReference>
<gene>
    <name evidence="3" type="ORF">ACFOZ4_02885</name>
</gene>
<dbReference type="InterPro" id="IPR038375">
    <property type="entry name" value="NDUFAF7_sf"/>
</dbReference>
<keyword evidence="1 3" id="KW-0489">Methyltransferase</keyword>
<evidence type="ECO:0000256" key="2">
    <source>
        <dbReference type="ARBA" id="ARBA00022679"/>
    </source>
</evidence>
<organism evidence="3 4">
    <name type="scientific">Hamadaea flava</name>
    <dbReference type="NCBI Taxonomy" id="1742688"/>
    <lineage>
        <taxon>Bacteria</taxon>
        <taxon>Bacillati</taxon>
        <taxon>Actinomycetota</taxon>
        <taxon>Actinomycetes</taxon>
        <taxon>Micromonosporales</taxon>
        <taxon>Micromonosporaceae</taxon>
        <taxon>Hamadaea</taxon>
    </lineage>
</organism>
<accession>A0ABV8LH08</accession>
<keyword evidence="2 3" id="KW-0808">Transferase</keyword>
<dbReference type="InterPro" id="IPR003788">
    <property type="entry name" value="NDUFAF7"/>
</dbReference>
<evidence type="ECO:0000256" key="1">
    <source>
        <dbReference type="ARBA" id="ARBA00022603"/>
    </source>
</evidence>
<dbReference type="EMBL" id="JBHSAY010000003">
    <property type="protein sequence ID" value="MFC4129545.1"/>
    <property type="molecule type" value="Genomic_DNA"/>
</dbReference>
<name>A0ABV8LH08_9ACTN</name>
<dbReference type="PANTHER" id="PTHR12049:SF7">
    <property type="entry name" value="PROTEIN ARGININE METHYLTRANSFERASE NDUFAF7, MITOCHONDRIAL"/>
    <property type="match status" value="1"/>
</dbReference>
<keyword evidence="4" id="KW-1185">Reference proteome</keyword>
<dbReference type="GO" id="GO:0008168">
    <property type="term" value="F:methyltransferase activity"/>
    <property type="evidence" value="ECO:0007669"/>
    <property type="project" value="UniProtKB-KW"/>
</dbReference>
<sequence>MAVRLREAMAAALYGADGFFRRERPADHFRTSVTASPVFATAIAHLVAGVDKALGHPDVLTVVDVGAGRGELLSQVYALIGRDSRVRPVAVELADRPAGLDPGIDWRPELPEEFTGLLIATEWLDNVPLDVAVVDPDGVPRYLLDDGSLGTPLDPADAQWTDEWWPLHDPGDTAEIGLPRDRAWADAVSRLTAGLAVAIDYGHTRADRRPTLTGFRDGREVEPRFDGSTDITAHVAVDALGVPVLRQREALATLGVDGARPPLDLATADPAGYLRALSGASQAAELLAEGGLGDHWWAVQTVTIEWTPWRLSQSWTR</sequence>
<protein>
    <submittedName>
        <fullName evidence="3">SAM-dependent methyltransferase</fullName>
        <ecNumber evidence="3">2.1.1.-</ecNumber>
    </submittedName>
</protein>
<dbReference type="EC" id="2.1.1.-" evidence="3"/>
<dbReference type="InterPro" id="IPR029063">
    <property type="entry name" value="SAM-dependent_MTases_sf"/>
</dbReference>